<evidence type="ECO:0000313" key="5">
    <source>
        <dbReference type="Proteomes" id="UP001501480"/>
    </source>
</evidence>
<evidence type="ECO:0000256" key="1">
    <source>
        <dbReference type="SAM" id="MobiDB-lite"/>
    </source>
</evidence>
<keyword evidence="2" id="KW-0812">Transmembrane</keyword>
<accession>A0ABN2W6R3</accession>
<dbReference type="InterPro" id="IPR003848">
    <property type="entry name" value="DUF218"/>
</dbReference>
<organism evidence="4 5">
    <name type="scientific">Aeromicrobium halocynthiae</name>
    <dbReference type="NCBI Taxonomy" id="560557"/>
    <lineage>
        <taxon>Bacteria</taxon>
        <taxon>Bacillati</taxon>
        <taxon>Actinomycetota</taxon>
        <taxon>Actinomycetes</taxon>
        <taxon>Propionibacteriales</taxon>
        <taxon>Nocardioidaceae</taxon>
        <taxon>Aeromicrobium</taxon>
    </lineage>
</organism>
<dbReference type="PANTHER" id="PTHR30336">
    <property type="entry name" value="INNER MEMBRANE PROTEIN, PROBABLE PERMEASE"/>
    <property type="match status" value="1"/>
</dbReference>
<sequence length="230" mass="24256">MPSTDRPTGDRRRRGRGRVLAVVLGSVALTGVGLLVAANLVVVTAAEDDLTREVEDLEPAQAVIVPGAGVYADGSLGVPVRERVDAAVELYDAGLVEKILLSGDNGTDTYNEPDAMRRAVLDAGVPPEDVFTDYAGFDTWHTMRRAADVFGVESAVVVTQGVYAARTVRLGQGAGIATQGYVVSDGGRRAREWLARVTGLYEAVRRPAVTPGDPIPITGDGRASWSEQPG</sequence>
<keyword evidence="5" id="KW-1185">Reference proteome</keyword>
<dbReference type="Pfam" id="PF02698">
    <property type="entry name" value="DUF218"/>
    <property type="match status" value="1"/>
</dbReference>
<evidence type="ECO:0000313" key="4">
    <source>
        <dbReference type="EMBL" id="GAA2085207.1"/>
    </source>
</evidence>
<feature type="region of interest" description="Disordered" evidence="1">
    <location>
        <begin position="209"/>
        <end position="230"/>
    </location>
</feature>
<dbReference type="CDD" id="cd06259">
    <property type="entry name" value="YdcF-like"/>
    <property type="match status" value="1"/>
</dbReference>
<dbReference type="Proteomes" id="UP001501480">
    <property type="component" value="Unassembled WGS sequence"/>
</dbReference>
<comment type="caution">
    <text evidence="4">The sequence shown here is derived from an EMBL/GenBank/DDBJ whole genome shotgun (WGS) entry which is preliminary data.</text>
</comment>
<proteinExistence type="predicted"/>
<dbReference type="PANTHER" id="PTHR30336:SF6">
    <property type="entry name" value="INTEGRAL MEMBRANE PROTEIN"/>
    <property type="match status" value="1"/>
</dbReference>
<evidence type="ECO:0000259" key="3">
    <source>
        <dbReference type="Pfam" id="PF02698"/>
    </source>
</evidence>
<feature type="transmembrane region" description="Helical" evidence="2">
    <location>
        <begin position="20"/>
        <end position="42"/>
    </location>
</feature>
<dbReference type="RefSeq" id="WP_344330048.1">
    <property type="nucleotide sequence ID" value="NZ_BAAAPY010000015.1"/>
</dbReference>
<name>A0ABN2W6R3_9ACTN</name>
<feature type="domain" description="DUF218" evidence="3">
    <location>
        <begin position="61"/>
        <end position="192"/>
    </location>
</feature>
<evidence type="ECO:0000256" key="2">
    <source>
        <dbReference type="SAM" id="Phobius"/>
    </source>
</evidence>
<gene>
    <name evidence="4" type="ORF">GCM10009821_28370</name>
</gene>
<keyword evidence="2" id="KW-0472">Membrane</keyword>
<protein>
    <recommendedName>
        <fullName evidence="3">DUF218 domain-containing protein</fullName>
    </recommendedName>
</protein>
<reference evidence="4 5" key="1">
    <citation type="journal article" date="2019" name="Int. J. Syst. Evol. Microbiol.">
        <title>The Global Catalogue of Microorganisms (GCM) 10K type strain sequencing project: providing services to taxonomists for standard genome sequencing and annotation.</title>
        <authorList>
            <consortium name="The Broad Institute Genomics Platform"/>
            <consortium name="The Broad Institute Genome Sequencing Center for Infectious Disease"/>
            <person name="Wu L."/>
            <person name="Ma J."/>
        </authorList>
    </citation>
    <scope>NUCLEOTIDE SEQUENCE [LARGE SCALE GENOMIC DNA]</scope>
    <source>
        <strain evidence="4 5">JCM 15749</strain>
    </source>
</reference>
<dbReference type="InterPro" id="IPR051599">
    <property type="entry name" value="Cell_Envelope_Assoc"/>
</dbReference>
<dbReference type="EMBL" id="BAAAPY010000015">
    <property type="protein sequence ID" value="GAA2085207.1"/>
    <property type="molecule type" value="Genomic_DNA"/>
</dbReference>
<keyword evidence="2" id="KW-1133">Transmembrane helix</keyword>